<accession>A0ABT9ZLF9</accession>
<dbReference type="InterPro" id="IPR006976">
    <property type="entry name" value="VanZ-like"/>
</dbReference>
<evidence type="ECO:0000313" key="4">
    <source>
        <dbReference type="Proteomes" id="UP001234495"/>
    </source>
</evidence>
<feature type="transmembrane region" description="Helical" evidence="1">
    <location>
        <begin position="5"/>
        <end position="22"/>
    </location>
</feature>
<keyword evidence="1" id="KW-0472">Membrane</keyword>
<sequence>MTKYILLVFPLIFYGESLWFYYREGHVESLILEVLLHFAIISICMIFLLKRTRLQNVFDWFIGICFTVYFCILYQNTVEYTLYLENAHYSLENLSFIVHSVNLLPIKGMIDVIRYSPDALFQIIGNLIMLTPFAFAMLYFKWANSAKQTILYSFLCTTGIEIVQLVQSMLGTMFDIGMGRSTDIDDVILNTTGAAIGIGCYFLWRKIEQFFSGTKKKSYVANYMK</sequence>
<dbReference type="Pfam" id="PF04892">
    <property type="entry name" value="VanZ"/>
    <property type="match status" value="1"/>
</dbReference>
<dbReference type="Proteomes" id="UP001234495">
    <property type="component" value="Unassembled WGS sequence"/>
</dbReference>
<name>A0ABT9ZLF9_9BACI</name>
<dbReference type="PANTHER" id="PTHR36834">
    <property type="entry name" value="MEMBRANE PROTEIN-RELATED"/>
    <property type="match status" value="1"/>
</dbReference>
<dbReference type="RefSeq" id="WP_307344793.1">
    <property type="nucleotide sequence ID" value="NZ_JAUSUD010000023.1"/>
</dbReference>
<keyword evidence="1" id="KW-1133">Transmembrane helix</keyword>
<feature type="transmembrane region" description="Helical" evidence="1">
    <location>
        <begin position="34"/>
        <end position="50"/>
    </location>
</feature>
<proteinExistence type="predicted"/>
<feature type="transmembrane region" description="Helical" evidence="1">
    <location>
        <begin position="57"/>
        <end position="75"/>
    </location>
</feature>
<dbReference type="PANTHER" id="PTHR36834:SF1">
    <property type="entry name" value="INTEGRAL MEMBRANE PROTEIN"/>
    <property type="match status" value="1"/>
</dbReference>
<dbReference type="EMBL" id="JAUSUD010000023">
    <property type="protein sequence ID" value="MDQ0232627.1"/>
    <property type="molecule type" value="Genomic_DNA"/>
</dbReference>
<protein>
    <submittedName>
        <fullName evidence="3">Glycopeptide antibiotics resistance protein</fullName>
    </submittedName>
</protein>
<evidence type="ECO:0000256" key="1">
    <source>
        <dbReference type="SAM" id="Phobius"/>
    </source>
</evidence>
<evidence type="ECO:0000313" key="3">
    <source>
        <dbReference type="EMBL" id="MDQ0232627.1"/>
    </source>
</evidence>
<comment type="caution">
    <text evidence="3">The sequence shown here is derived from an EMBL/GenBank/DDBJ whole genome shotgun (WGS) entry which is preliminary data.</text>
</comment>
<keyword evidence="1" id="KW-0812">Transmembrane</keyword>
<organism evidence="3 4">
    <name type="scientific">Metabacillus malikii</name>
    <dbReference type="NCBI Taxonomy" id="1504265"/>
    <lineage>
        <taxon>Bacteria</taxon>
        <taxon>Bacillati</taxon>
        <taxon>Bacillota</taxon>
        <taxon>Bacilli</taxon>
        <taxon>Bacillales</taxon>
        <taxon>Bacillaceae</taxon>
        <taxon>Metabacillus</taxon>
    </lineage>
</organism>
<feature type="transmembrane region" description="Helical" evidence="1">
    <location>
        <begin position="119"/>
        <end position="140"/>
    </location>
</feature>
<feature type="transmembrane region" description="Helical" evidence="1">
    <location>
        <begin position="149"/>
        <end position="167"/>
    </location>
</feature>
<reference evidence="3 4" key="1">
    <citation type="submission" date="2023-07" db="EMBL/GenBank/DDBJ databases">
        <title>Genomic Encyclopedia of Type Strains, Phase IV (KMG-IV): sequencing the most valuable type-strain genomes for metagenomic binning, comparative biology and taxonomic classification.</title>
        <authorList>
            <person name="Goeker M."/>
        </authorList>
    </citation>
    <scope>NUCLEOTIDE SEQUENCE [LARGE SCALE GENOMIC DNA]</scope>
    <source>
        <strain evidence="3 4">DSM 29005</strain>
    </source>
</reference>
<dbReference type="InterPro" id="IPR053150">
    <property type="entry name" value="Teicoplanin_resist-assoc"/>
</dbReference>
<feature type="domain" description="VanZ-like" evidence="2">
    <location>
        <begin position="66"/>
        <end position="204"/>
    </location>
</feature>
<keyword evidence="4" id="KW-1185">Reference proteome</keyword>
<evidence type="ECO:0000259" key="2">
    <source>
        <dbReference type="Pfam" id="PF04892"/>
    </source>
</evidence>
<gene>
    <name evidence="3" type="ORF">J2S19_003949</name>
</gene>
<feature type="transmembrane region" description="Helical" evidence="1">
    <location>
        <begin position="187"/>
        <end position="204"/>
    </location>
</feature>